<protein>
    <submittedName>
        <fullName evidence="1">Uncharacterized protein</fullName>
    </submittedName>
</protein>
<proteinExistence type="predicted"/>
<name>A0ACB5RH40_9CLOT</name>
<sequence>MCRGITWPELTTRVTHIDYCQGEVHDFQKKGLYKISEGILYRPFCLVLNETIFN</sequence>
<evidence type="ECO:0000313" key="2">
    <source>
        <dbReference type="Proteomes" id="UP001058074"/>
    </source>
</evidence>
<keyword evidence="2" id="KW-1185">Reference proteome</keyword>
<comment type="caution">
    <text evidence="1">The sequence shown here is derived from an EMBL/GenBank/DDBJ whole genome shotgun (WGS) entry which is preliminary data.</text>
</comment>
<evidence type="ECO:0000313" key="1">
    <source>
        <dbReference type="EMBL" id="GKX68364.1"/>
    </source>
</evidence>
<dbReference type="EMBL" id="BROD01000001">
    <property type="protein sequence ID" value="GKX68364.1"/>
    <property type="molecule type" value="Genomic_DNA"/>
</dbReference>
<dbReference type="Proteomes" id="UP001058074">
    <property type="component" value="Unassembled WGS sequence"/>
</dbReference>
<gene>
    <name evidence="1" type="ORF">rsdtw13_36220</name>
</gene>
<organism evidence="1 2">
    <name type="scientific">Inconstantimicrobium mannanitabidum</name>
    <dbReference type="NCBI Taxonomy" id="1604901"/>
    <lineage>
        <taxon>Bacteria</taxon>
        <taxon>Bacillati</taxon>
        <taxon>Bacillota</taxon>
        <taxon>Clostridia</taxon>
        <taxon>Eubacteriales</taxon>
        <taxon>Clostridiaceae</taxon>
        <taxon>Inconstantimicrobium</taxon>
    </lineage>
</organism>
<reference evidence="1" key="1">
    <citation type="journal article" date="2025" name="Int. J. Syst. Evol. Microbiol.">
        <title>Inconstantimicrobium mannanitabidum sp. nov., a novel member of the family Clostridiaceae isolated from anoxic soil under the treatment of reductive soil disinfestation.</title>
        <authorList>
            <person name="Ueki A."/>
            <person name="Tonouchi A."/>
            <person name="Honma S."/>
            <person name="Kaku N."/>
            <person name="Ueki K."/>
        </authorList>
    </citation>
    <scope>NUCLEOTIDE SEQUENCE</scope>
    <source>
        <strain evidence="1">TW13</strain>
    </source>
</reference>
<accession>A0ACB5RH40</accession>